<keyword evidence="4" id="KW-1185">Reference proteome</keyword>
<dbReference type="InterPro" id="IPR002347">
    <property type="entry name" value="SDR_fam"/>
</dbReference>
<protein>
    <submittedName>
        <fullName evidence="3">SDR family oxidoreductase</fullName>
    </submittedName>
</protein>
<dbReference type="CDD" id="cd05233">
    <property type="entry name" value="SDR_c"/>
    <property type="match status" value="1"/>
</dbReference>
<dbReference type="PANTHER" id="PTHR24321:SF8">
    <property type="entry name" value="ESTRADIOL 17-BETA-DEHYDROGENASE 8-RELATED"/>
    <property type="match status" value="1"/>
</dbReference>
<comment type="similarity">
    <text evidence="1">Belongs to the short-chain dehydrogenases/reductases (SDR) family.</text>
</comment>
<gene>
    <name evidence="3" type="ORF">OOZ53_07020</name>
</gene>
<dbReference type="EMBL" id="JAPJZH010000003">
    <property type="protein sequence ID" value="MDA4845096.1"/>
    <property type="molecule type" value="Genomic_DNA"/>
</dbReference>
<dbReference type="SUPFAM" id="SSF51735">
    <property type="entry name" value="NAD(P)-binding Rossmann-fold domains"/>
    <property type="match status" value="1"/>
</dbReference>
<proteinExistence type="inferred from homology"/>
<dbReference type="PANTHER" id="PTHR24321">
    <property type="entry name" value="DEHYDROGENASES, SHORT CHAIN"/>
    <property type="match status" value="1"/>
</dbReference>
<dbReference type="PROSITE" id="PS00061">
    <property type="entry name" value="ADH_SHORT"/>
    <property type="match status" value="1"/>
</dbReference>
<accession>A0ABT4VK86</accession>
<dbReference type="Proteomes" id="UP001148313">
    <property type="component" value="Unassembled WGS sequence"/>
</dbReference>
<dbReference type="Gene3D" id="3.40.50.720">
    <property type="entry name" value="NAD(P)-binding Rossmann-like Domain"/>
    <property type="match status" value="1"/>
</dbReference>
<name>A0ABT4VK86_9HYPH</name>
<reference evidence="3" key="1">
    <citation type="submission" date="2022-11" db="EMBL/GenBank/DDBJ databases">
        <title>Hoeflea poritis sp. nov., isolated from scleractinian coral Porites lutea.</title>
        <authorList>
            <person name="Zhang G."/>
            <person name="Wei Q."/>
            <person name="Cai L."/>
        </authorList>
    </citation>
    <scope>NUCLEOTIDE SEQUENCE</scope>
    <source>
        <strain evidence="3">E7-10</strain>
    </source>
</reference>
<dbReference type="Pfam" id="PF13561">
    <property type="entry name" value="adh_short_C2"/>
    <property type="match status" value="1"/>
</dbReference>
<evidence type="ECO:0000256" key="2">
    <source>
        <dbReference type="ARBA" id="ARBA00023002"/>
    </source>
</evidence>
<evidence type="ECO:0000313" key="4">
    <source>
        <dbReference type="Proteomes" id="UP001148313"/>
    </source>
</evidence>
<dbReference type="PRINTS" id="PR00080">
    <property type="entry name" value="SDRFAMILY"/>
</dbReference>
<organism evidence="3 4">
    <name type="scientific">Hoeflea poritis</name>
    <dbReference type="NCBI Taxonomy" id="2993659"/>
    <lineage>
        <taxon>Bacteria</taxon>
        <taxon>Pseudomonadati</taxon>
        <taxon>Pseudomonadota</taxon>
        <taxon>Alphaproteobacteria</taxon>
        <taxon>Hyphomicrobiales</taxon>
        <taxon>Rhizobiaceae</taxon>
        <taxon>Hoeflea</taxon>
    </lineage>
</organism>
<keyword evidence="2" id="KW-0560">Oxidoreductase</keyword>
<dbReference type="InterPro" id="IPR020904">
    <property type="entry name" value="Sc_DH/Rdtase_CS"/>
</dbReference>
<sequence>MPLAFITGGGGGLGSETALRAHELGWDVAIFDLSRDRAAQVLEKLPDAHFFEGDVTDEASAVAALDALDRVPDLLVNNAGIVKFQPLLDTSTEDFARMISINLTGAFTMARLFAERMIKRGSGSIINITSTGGIATSPGTNAYASAKRGLAAMTEIMALEWGPLGLRINSVAPGMIHGGMSSGIYDDPSVAERRSKGVPLRRLGTERDIAHAVMWLASDEASYVNGHELVVDGGMTKAAMAMIPR</sequence>
<dbReference type="RefSeq" id="WP_271088658.1">
    <property type="nucleotide sequence ID" value="NZ_JAPJZH010000003.1"/>
</dbReference>
<dbReference type="InterPro" id="IPR036291">
    <property type="entry name" value="NAD(P)-bd_dom_sf"/>
</dbReference>
<evidence type="ECO:0000313" key="3">
    <source>
        <dbReference type="EMBL" id="MDA4845096.1"/>
    </source>
</evidence>
<comment type="caution">
    <text evidence="3">The sequence shown here is derived from an EMBL/GenBank/DDBJ whole genome shotgun (WGS) entry which is preliminary data.</text>
</comment>
<dbReference type="PRINTS" id="PR00081">
    <property type="entry name" value="GDHRDH"/>
</dbReference>
<evidence type="ECO:0000256" key="1">
    <source>
        <dbReference type="ARBA" id="ARBA00006484"/>
    </source>
</evidence>